<reference evidence="2 3" key="1">
    <citation type="submission" date="2024-10" db="EMBL/GenBank/DDBJ databases">
        <title>The Natural Products Discovery Center: Release of the First 8490 Sequenced Strains for Exploring Actinobacteria Biosynthetic Diversity.</title>
        <authorList>
            <person name="Kalkreuter E."/>
            <person name="Kautsar S.A."/>
            <person name="Yang D."/>
            <person name="Bader C.D."/>
            <person name="Teijaro C.N."/>
            <person name="Fluegel L."/>
            <person name="Davis C.M."/>
            <person name="Simpson J.R."/>
            <person name="Lauterbach L."/>
            <person name="Steele A.D."/>
            <person name="Gui C."/>
            <person name="Meng S."/>
            <person name="Li G."/>
            <person name="Viehrig K."/>
            <person name="Ye F."/>
            <person name="Su P."/>
            <person name="Kiefer A.F."/>
            <person name="Nichols A."/>
            <person name="Cepeda A.J."/>
            <person name="Yan W."/>
            <person name="Fan B."/>
            <person name="Jiang Y."/>
            <person name="Adhikari A."/>
            <person name="Zheng C.-J."/>
            <person name="Schuster L."/>
            <person name="Cowan T.M."/>
            <person name="Smanski M.J."/>
            <person name="Chevrette M.G."/>
            <person name="De Carvalho L.P.S."/>
            <person name="Shen B."/>
        </authorList>
    </citation>
    <scope>NUCLEOTIDE SEQUENCE [LARGE SCALE GENOMIC DNA]</scope>
    <source>
        <strain evidence="2 3">NPDC053399</strain>
    </source>
</reference>
<dbReference type="EMBL" id="JBITYG010000019">
    <property type="protein sequence ID" value="MFI9106495.1"/>
    <property type="molecule type" value="Genomic_DNA"/>
</dbReference>
<organism evidence="2 3">
    <name type="scientific">Streptomyces fildesensis</name>
    <dbReference type="NCBI Taxonomy" id="375757"/>
    <lineage>
        <taxon>Bacteria</taxon>
        <taxon>Bacillati</taxon>
        <taxon>Actinomycetota</taxon>
        <taxon>Actinomycetes</taxon>
        <taxon>Kitasatosporales</taxon>
        <taxon>Streptomycetaceae</taxon>
        <taxon>Streptomyces</taxon>
    </lineage>
</organism>
<dbReference type="InterPro" id="IPR008972">
    <property type="entry name" value="Cupredoxin"/>
</dbReference>
<dbReference type="RefSeq" id="WP_399658049.1">
    <property type="nucleotide sequence ID" value="NZ_JBITYG010000019.1"/>
</dbReference>
<evidence type="ECO:0000313" key="2">
    <source>
        <dbReference type="EMBL" id="MFI9106495.1"/>
    </source>
</evidence>
<name>A0ABW8CJ69_9ACTN</name>
<protein>
    <submittedName>
        <fullName evidence="2">Cupredoxin domain-containing protein</fullName>
    </submittedName>
</protein>
<dbReference type="SUPFAM" id="SSF49503">
    <property type="entry name" value="Cupredoxins"/>
    <property type="match status" value="1"/>
</dbReference>
<accession>A0ABW8CJ69</accession>
<dbReference type="InterPro" id="IPR028096">
    <property type="entry name" value="EfeO_Cupredoxin"/>
</dbReference>
<dbReference type="PANTHER" id="PTHR36507">
    <property type="entry name" value="BLL1555 PROTEIN"/>
    <property type="match status" value="1"/>
</dbReference>
<proteinExistence type="predicted"/>
<sequence>MSVIAVDGLGSQMKVNANRVRPRRGRLAAASAICALLALTGCSSSSSGGSSSSTTPASPPAGTASGAAARIVIKDFLFNPASLTVAPGTVVTVLNEDTTPHTATATDSKAFDTGTIAGGKSATFKAPGTAGSYSYICNIHQYMKGTLTVR</sequence>
<dbReference type="Pfam" id="PF13473">
    <property type="entry name" value="Cupredoxin_1"/>
    <property type="match status" value="1"/>
</dbReference>
<dbReference type="Proteomes" id="UP001614394">
    <property type="component" value="Unassembled WGS sequence"/>
</dbReference>
<evidence type="ECO:0000313" key="3">
    <source>
        <dbReference type="Proteomes" id="UP001614394"/>
    </source>
</evidence>
<feature type="domain" description="EfeO-type cupredoxin-like" evidence="1">
    <location>
        <begin position="47"/>
        <end position="149"/>
    </location>
</feature>
<dbReference type="Gene3D" id="2.60.40.420">
    <property type="entry name" value="Cupredoxins - blue copper proteins"/>
    <property type="match status" value="1"/>
</dbReference>
<dbReference type="InterPro" id="IPR052721">
    <property type="entry name" value="ET_Amicyanin"/>
</dbReference>
<gene>
    <name evidence="2" type="ORF">ACIGXA_38935</name>
</gene>
<comment type="caution">
    <text evidence="2">The sequence shown here is derived from an EMBL/GenBank/DDBJ whole genome shotgun (WGS) entry which is preliminary data.</text>
</comment>
<evidence type="ECO:0000259" key="1">
    <source>
        <dbReference type="Pfam" id="PF13473"/>
    </source>
</evidence>
<keyword evidence="3" id="KW-1185">Reference proteome</keyword>
<dbReference type="PANTHER" id="PTHR36507:SF1">
    <property type="entry name" value="BLL1555 PROTEIN"/>
    <property type="match status" value="1"/>
</dbReference>